<feature type="domain" description="G-patch" evidence="2">
    <location>
        <begin position="25"/>
        <end position="71"/>
    </location>
</feature>
<feature type="domain" description="G-patch" evidence="2">
    <location>
        <begin position="205"/>
        <end position="251"/>
    </location>
</feature>
<dbReference type="Proteomes" id="UP000663856">
    <property type="component" value="Unassembled WGS sequence"/>
</dbReference>
<dbReference type="EMBL" id="CAJNRF010005888">
    <property type="protein sequence ID" value="CAF2075940.1"/>
    <property type="molecule type" value="Genomic_DNA"/>
</dbReference>
<proteinExistence type="predicted"/>
<gene>
    <name evidence="3" type="ORF">WKI299_LOCUS15137</name>
</gene>
<evidence type="ECO:0000259" key="2">
    <source>
        <dbReference type="PROSITE" id="PS50174"/>
    </source>
</evidence>
<dbReference type="GO" id="GO:0005730">
    <property type="term" value="C:nucleolus"/>
    <property type="evidence" value="ECO:0007669"/>
    <property type="project" value="TreeGrafter"/>
</dbReference>
<dbReference type="InterPro" id="IPR000467">
    <property type="entry name" value="G_patch_dom"/>
</dbReference>
<feature type="compositionally biased region" description="Polar residues" evidence="1">
    <location>
        <begin position="376"/>
        <end position="398"/>
    </location>
</feature>
<dbReference type="PANTHER" id="PTHR23149:SF27">
    <property type="entry name" value="PIN2_TERF1-INTERACTING TELOMERASE INHIBITOR 1"/>
    <property type="match status" value="1"/>
</dbReference>
<feature type="region of interest" description="Disordered" evidence="1">
    <location>
        <begin position="376"/>
        <end position="402"/>
    </location>
</feature>
<evidence type="ECO:0000256" key="1">
    <source>
        <dbReference type="SAM" id="MobiDB-lite"/>
    </source>
</evidence>
<dbReference type="GO" id="GO:0003676">
    <property type="term" value="F:nucleic acid binding"/>
    <property type="evidence" value="ECO:0007669"/>
    <property type="project" value="InterPro"/>
</dbReference>
<dbReference type="InterPro" id="IPR050656">
    <property type="entry name" value="PINX1"/>
</dbReference>
<evidence type="ECO:0000313" key="4">
    <source>
        <dbReference type="Proteomes" id="UP000663856"/>
    </source>
</evidence>
<dbReference type="AlphaFoldDB" id="A0A816RR67"/>
<dbReference type="PANTHER" id="PTHR23149">
    <property type="entry name" value="G PATCH DOMAIN CONTAINING PROTEIN"/>
    <property type="match status" value="1"/>
</dbReference>
<reference evidence="3" key="1">
    <citation type="submission" date="2021-02" db="EMBL/GenBank/DDBJ databases">
        <authorList>
            <person name="Nowell W R."/>
        </authorList>
    </citation>
    <scope>NUCLEOTIDE SEQUENCE</scope>
</reference>
<protein>
    <recommendedName>
        <fullName evidence="2">G-patch domain-containing protein</fullName>
    </recommendedName>
</protein>
<comment type="caution">
    <text evidence="3">The sequence shown here is derived from an EMBL/GenBank/DDBJ whole genome shotgun (WGS) entry which is preliminary data.</text>
</comment>
<name>A0A816RR67_9BILA</name>
<dbReference type="SMART" id="SM00443">
    <property type="entry name" value="G_patch"/>
    <property type="match status" value="3"/>
</dbReference>
<dbReference type="GO" id="GO:0010521">
    <property type="term" value="F:telomerase inhibitor activity"/>
    <property type="evidence" value="ECO:0007669"/>
    <property type="project" value="TreeGrafter"/>
</dbReference>
<dbReference type="PROSITE" id="PS50174">
    <property type="entry name" value="G_PATCH"/>
    <property type="match status" value="3"/>
</dbReference>
<dbReference type="Pfam" id="PF01585">
    <property type="entry name" value="G-patch"/>
    <property type="match status" value="3"/>
</dbReference>
<organism evidence="3 4">
    <name type="scientific">Rotaria magnacalcarata</name>
    <dbReference type="NCBI Taxonomy" id="392030"/>
    <lineage>
        <taxon>Eukaryota</taxon>
        <taxon>Metazoa</taxon>
        <taxon>Spiralia</taxon>
        <taxon>Gnathifera</taxon>
        <taxon>Rotifera</taxon>
        <taxon>Eurotatoria</taxon>
        <taxon>Bdelloidea</taxon>
        <taxon>Philodinida</taxon>
        <taxon>Philodinidae</taxon>
        <taxon>Rotaria</taxon>
    </lineage>
</organism>
<sequence length="486" mass="55487">MVSLNEKRSKVQYVVQNKTEWVDDDNKFGKRMLEKMGWKSGVGLGKNENGRTEHIDLKFKSNLKGVGFINGKYDSTWIAHSQSFDSLLQQLQQAHSPSASSSSSTIHNFHQTVQQTKTRFTMLEKMGWKSGVGLGKNENGRTEHIDLKFKSNLKGVGFINGKYDSTWIAHSQSFDSLLQQLQQAHSPSASSSSSTIHNFHQTVQQTKTRFTMLEKMGWKSGVGLGKNENGRTEHIDLKFKSNLKGVGFINGKYDSTWIAHSQSFDSLLQQLQQAHSPSASSSSSTIHNFHQTVQQTKTRFTYKKQSSGKDLSSRSNDELDCIFGWNKGNQLKIDQIKQDSSLDMTNEIISDNLYKTSEQSIEDYFKEKTKKKAQIQYEQSQSLNDQTIDSVDQNSSNEEINERVESKLEKNLKKRRNYSTVESIVDCDQSEMLPKKKKKSDQLNNDIEDPYKNCNLSELNGYQGWIIDSSLENIIKKKLKQNKRRK</sequence>
<feature type="domain" description="G-patch" evidence="2">
    <location>
        <begin position="115"/>
        <end position="161"/>
    </location>
</feature>
<accession>A0A816RR67</accession>
<evidence type="ECO:0000313" key="3">
    <source>
        <dbReference type="EMBL" id="CAF2075940.1"/>
    </source>
</evidence>